<dbReference type="PANTHER" id="PTHR23152:SF4">
    <property type="entry name" value="2-OXOADIPATE DEHYDROGENASE COMPLEX COMPONENT E1"/>
    <property type="match status" value="1"/>
</dbReference>
<comment type="function">
    <text evidence="11">2-oxoadipate dehydrogenase (E1a) component of the 2-oxoadipate dehydrogenase complex (OADHC). Participates in the first step, rate limiting for the overall conversion of 2-oxoadipate (alpha-ketoadipate) to glutaryl-CoA and CO(2) catalyzed by the whole OADHC. Catalyzes the irreversible decarboxylation of 2-oxoadipate via the thiamine diphosphate (ThDP) cofactor and subsequent transfer of the decarboxylated acyl intermediate on an oxidized dihydrolipoyl group that is covalently amidated to the E2 enzyme (dihydrolipoyllysine-residue succinyltransferase or DLST). Can catalyze the decarboxylation of 2-oxoglutarate in vitro, but at a much lower rate than 2-oxoadipate. Responsible for the last step of L-lysine, L-hydroxylysine and L-tryptophan catabolism with the common product being 2-oxoadipate.</text>
</comment>
<comment type="cofactor">
    <cofactor evidence="1">
        <name>thiamine diphosphate</name>
        <dbReference type="ChEBI" id="CHEBI:58937"/>
    </cofactor>
</comment>
<evidence type="ECO:0000256" key="12">
    <source>
        <dbReference type="ARBA" id="ARBA00051440"/>
    </source>
</evidence>
<dbReference type="SUPFAM" id="SSF52518">
    <property type="entry name" value="Thiamin diphosphate-binding fold (THDP-binding)"/>
    <property type="match status" value="2"/>
</dbReference>
<keyword evidence="3" id="KW-0809">Transit peptide</keyword>
<comment type="catalytic activity">
    <reaction evidence="12">
        <text>N(6)-[(R)-lipoyl]-L-lysyl-[protein] + 2-oxoadipate + H(+) = N(6)-[(R)-S(8)-glutaryldihydrolipoyl]-L-lysyl-[protein] + CO2</text>
        <dbReference type="Rhea" id="RHEA:69576"/>
        <dbReference type="Rhea" id="RHEA-COMP:10474"/>
        <dbReference type="Rhea" id="RHEA-COMP:20093"/>
        <dbReference type="ChEBI" id="CHEBI:15378"/>
        <dbReference type="ChEBI" id="CHEBI:16526"/>
        <dbReference type="ChEBI" id="CHEBI:57499"/>
        <dbReference type="ChEBI" id="CHEBI:83099"/>
        <dbReference type="ChEBI" id="CHEBI:184385"/>
    </reaction>
    <physiologicalReaction direction="left-to-right" evidence="12">
        <dbReference type="Rhea" id="RHEA:69577"/>
    </physiologicalReaction>
</comment>
<evidence type="ECO:0000256" key="3">
    <source>
        <dbReference type="ARBA" id="ARBA00022946"/>
    </source>
</evidence>
<dbReference type="Pfam" id="PF16870">
    <property type="entry name" value="OxoGdeHyase_C"/>
    <property type="match status" value="1"/>
</dbReference>
<dbReference type="Pfam" id="PF02779">
    <property type="entry name" value="Transket_pyr"/>
    <property type="match status" value="1"/>
</dbReference>
<dbReference type="CDD" id="cd02016">
    <property type="entry name" value="TPP_E1_OGDC_like"/>
    <property type="match status" value="1"/>
</dbReference>
<dbReference type="EMBL" id="OV696689">
    <property type="protein sequence ID" value="CAH1262239.1"/>
    <property type="molecule type" value="Genomic_DNA"/>
</dbReference>
<dbReference type="PIRSF" id="PIRSF000157">
    <property type="entry name" value="Oxoglu_dh_E1"/>
    <property type="match status" value="1"/>
</dbReference>
<protein>
    <recommendedName>
        <fullName evidence="6">2-oxoadipate dehydrogenase complex component E1</fullName>
    </recommendedName>
    <alternativeName>
        <fullName evidence="7">2-oxoadipate dehydrogenase, mitochondrial</fullName>
    </alternativeName>
    <alternativeName>
        <fullName evidence="10">Alpha-ketoadipate dehydrogenase</fullName>
    </alternativeName>
    <alternativeName>
        <fullName evidence="8">Dehydrogenase E1 and transketolase domain-containing protein 1</fullName>
    </alternativeName>
    <alternativeName>
        <fullName evidence="9">Probable 2-oxoglutarate dehydrogenase E1 component DHKTD1, mitochondrial</fullName>
    </alternativeName>
</protein>
<reference evidence="14" key="1">
    <citation type="submission" date="2022-01" db="EMBL/GenBank/DDBJ databases">
        <authorList>
            <person name="Braso-Vives M."/>
        </authorList>
    </citation>
    <scope>NUCLEOTIDE SEQUENCE</scope>
</reference>
<name>A0A8J9ZU79_BRALA</name>
<evidence type="ECO:0000256" key="4">
    <source>
        <dbReference type="ARBA" id="ARBA00023002"/>
    </source>
</evidence>
<comment type="similarity">
    <text evidence="2">Belongs to the alpha-ketoglutarate dehydrogenase family.</text>
</comment>
<dbReference type="Pfam" id="PF00676">
    <property type="entry name" value="E1_dh"/>
    <property type="match status" value="1"/>
</dbReference>
<evidence type="ECO:0000256" key="8">
    <source>
        <dbReference type="ARBA" id="ARBA00042094"/>
    </source>
</evidence>
<dbReference type="SMART" id="SM00861">
    <property type="entry name" value="Transket_pyr"/>
    <property type="match status" value="1"/>
</dbReference>
<keyword evidence="15" id="KW-1185">Reference proteome</keyword>
<dbReference type="InterPro" id="IPR042179">
    <property type="entry name" value="KGD_C_sf"/>
</dbReference>
<evidence type="ECO:0000313" key="15">
    <source>
        <dbReference type="Proteomes" id="UP000838412"/>
    </source>
</evidence>
<dbReference type="InterPro" id="IPR005475">
    <property type="entry name" value="Transketolase-like_Pyr-bd"/>
</dbReference>
<evidence type="ECO:0000256" key="2">
    <source>
        <dbReference type="ARBA" id="ARBA00006936"/>
    </source>
</evidence>
<dbReference type="NCBIfam" id="NF006914">
    <property type="entry name" value="PRK09404.1"/>
    <property type="match status" value="1"/>
</dbReference>
<dbReference type="Gene3D" id="1.10.287.1150">
    <property type="entry name" value="TPP helical domain"/>
    <property type="match status" value="1"/>
</dbReference>
<evidence type="ECO:0000256" key="7">
    <source>
        <dbReference type="ARBA" id="ARBA00041619"/>
    </source>
</evidence>
<evidence type="ECO:0000256" key="5">
    <source>
        <dbReference type="ARBA" id="ARBA00023052"/>
    </source>
</evidence>
<dbReference type="OrthoDB" id="413077at2759"/>
<dbReference type="NCBIfam" id="TIGR00239">
    <property type="entry name" value="2oxo_dh_E1"/>
    <property type="match status" value="1"/>
</dbReference>
<evidence type="ECO:0000256" key="10">
    <source>
        <dbReference type="ARBA" id="ARBA00042817"/>
    </source>
</evidence>
<organism evidence="14 15">
    <name type="scientific">Branchiostoma lanceolatum</name>
    <name type="common">Common lancelet</name>
    <name type="synonym">Amphioxus lanceolatum</name>
    <dbReference type="NCBI Taxonomy" id="7740"/>
    <lineage>
        <taxon>Eukaryota</taxon>
        <taxon>Metazoa</taxon>
        <taxon>Chordata</taxon>
        <taxon>Cephalochordata</taxon>
        <taxon>Leptocardii</taxon>
        <taxon>Amphioxiformes</taxon>
        <taxon>Branchiostomatidae</taxon>
        <taxon>Branchiostoma</taxon>
    </lineage>
</organism>
<dbReference type="InterPro" id="IPR031717">
    <property type="entry name" value="ODO-1/KGD_C"/>
</dbReference>
<sequence>MFRCLGIQKIIQTHGKQCNGAFVSREYHAKHGVFGYRPKKAPKEEKVSNEVIQNRIHNANLLRLVSAYRDHGHKRAMIDPLGLNTIEEIESLNPELYGFSSQESTSLDLQGILHDWKESATITDVLKRLEDIYCGPLAVEFHQLATEEEKEWFSRQLEQHHEKALPVDRKKELAKILLESQVFDNFMATKFTTVKRYGGEGAEAMMGFFDQVFRQAAEDGIQDIVLGMPHRGRLNLLAGMLNIPPELLFRKMRGMPEFPDGVQGSGDVLSHLTASTDLQYEDKSIHVTMIPNPSHLEACNPVAAGKTRAAQLHLKEWDYSEEEDDSQRGDKVLCLQIHGDAAFTSQGVVAETLGLADLPHYHVGGSVHFIANNQLGFTTDAKRGRSSRYSSDIAKMIDCAVIHVNGDYPEEVIKAARLAMSYRQTFRKDVVVDMLCFRRWGHNELDDPSFTQPNMYKIIRGRYDTGKSVPDVYADQLVSDGLLTKEEIGKINADCMTKLGERFQKLESFPPQARHLQKQWTGLVQASPQITTWDTGVDTNLLKYVGAKSVEVPSDLAVHPHLQKTLVDVRKKKMEAGTGLDWATAEALAVGSLLYQGFNVRISGQDVGRGTFSHRHFMLIDQNDDRMHIPLNDIVENQPGYLEVANSSLSEEAVLGFEYGMSIESPKNLIIWEAQFGDFFNGAQVIIDTFVASGETKWLLQSGLTILLPHGMDGAGPEHSSCRIERWLQLCDSKEDAVDGDNINMQVVNPTTPAQYFHLLRRQMVRNFRKPLVVVGPKILLRLPAATSSLEDMGPGTFFKPVIGDKSADPARVTRVVLCSGKHYYGLAKERDARGAADVAIIRIEELCPFPMEAIMEEMKKYSKATEFIWSQEEHRNMGAWSFVHPRFENLLACKLKYVGRGVLATPAVGVGEVHQAEAKQVITDAFA</sequence>
<proteinExistence type="inferred from homology"/>
<dbReference type="InterPro" id="IPR029061">
    <property type="entry name" value="THDP-binding"/>
</dbReference>
<dbReference type="PANTHER" id="PTHR23152">
    <property type="entry name" value="2-OXOGLUTARATE DEHYDROGENASE"/>
    <property type="match status" value="1"/>
</dbReference>
<evidence type="ECO:0000256" key="1">
    <source>
        <dbReference type="ARBA" id="ARBA00001964"/>
    </source>
</evidence>
<dbReference type="Gene3D" id="3.40.50.12470">
    <property type="match status" value="1"/>
</dbReference>
<evidence type="ECO:0000256" key="9">
    <source>
        <dbReference type="ARBA" id="ARBA00042537"/>
    </source>
</evidence>
<dbReference type="Gene3D" id="3.40.50.11610">
    <property type="entry name" value="Multifunctional 2-oxoglutarate metabolism enzyme, C-terminal domain"/>
    <property type="match status" value="1"/>
</dbReference>
<evidence type="ECO:0000313" key="14">
    <source>
        <dbReference type="EMBL" id="CAH1262239.1"/>
    </source>
</evidence>
<dbReference type="InterPro" id="IPR011603">
    <property type="entry name" value="2oxoglutarate_DH_E1"/>
</dbReference>
<keyword evidence="4" id="KW-0560">Oxidoreductase</keyword>
<dbReference type="FunFam" id="1.10.287.1150:FF:000011">
    <property type="entry name" value="2-oxoglutarate dehydrogenase E1 component DHKTD1"/>
    <property type="match status" value="1"/>
</dbReference>
<dbReference type="AlphaFoldDB" id="A0A8J9ZU79"/>
<dbReference type="InterPro" id="IPR001017">
    <property type="entry name" value="DH_E1"/>
</dbReference>
<dbReference type="GO" id="GO:0030976">
    <property type="term" value="F:thiamine pyrophosphate binding"/>
    <property type="evidence" value="ECO:0007669"/>
    <property type="project" value="InterPro"/>
</dbReference>
<dbReference type="GO" id="GO:0016624">
    <property type="term" value="F:oxidoreductase activity, acting on the aldehyde or oxo group of donors, disulfide as acceptor"/>
    <property type="evidence" value="ECO:0007669"/>
    <property type="project" value="InterPro"/>
</dbReference>
<evidence type="ECO:0000259" key="13">
    <source>
        <dbReference type="SMART" id="SM00861"/>
    </source>
</evidence>
<accession>A0A8J9ZU79</accession>
<dbReference type="Proteomes" id="UP000838412">
    <property type="component" value="Chromosome 4"/>
</dbReference>
<gene>
    <name evidence="14" type="primary">DHTKD1</name>
    <name evidence="14" type="ORF">BLAG_LOCUS17390</name>
</gene>
<dbReference type="NCBIfam" id="NF008907">
    <property type="entry name" value="PRK12270.1"/>
    <property type="match status" value="1"/>
</dbReference>
<dbReference type="Gene3D" id="3.40.50.970">
    <property type="match status" value="1"/>
</dbReference>
<evidence type="ECO:0000256" key="11">
    <source>
        <dbReference type="ARBA" id="ARBA00045379"/>
    </source>
</evidence>
<evidence type="ECO:0000256" key="6">
    <source>
        <dbReference type="ARBA" id="ARBA00040865"/>
    </source>
</evidence>
<keyword evidence="5" id="KW-0786">Thiamine pyrophosphate</keyword>
<feature type="domain" description="Transketolase-like pyrimidine-binding" evidence="13">
    <location>
        <begin position="580"/>
        <end position="783"/>
    </location>
</feature>